<dbReference type="SUPFAM" id="SSF47090">
    <property type="entry name" value="PGBD-like"/>
    <property type="match status" value="1"/>
</dbReference>
<dbReference type="Gene3D" id="1.10.101.10">
    <property type="entry name" value="PGBD-like superfamily/PGBD"/>
    <property type="match status" value="1"/>
</dbReference>
<dbReference type="EC" id="3.4.17.14" evidence="4"/>
<dbReference type="InterPro" id="IPR036365">
    <property type="entry name" value="PGBD-like_sf"/>
</dbReference>
<reference evidence="4 5" key="1">
    <citation type="journal article" date="2009" name="Stand. Genomic Sci.">
        <title>Complete genome sequence of Stackebrandtia nassauensis type strain (LLR-40K-21).</title>
        <authorList>
            <person name="Munk C."/>
            <person name="Lapidus A."/>
            <person name="Copeland A."/>
            <person name="Jando M."/>
            <person name="Mayilraj S."/>
            <person name="Glavina Del Rio T."/>
            <person name="Nolan M."/>
            <person name="Chen F."/>
            <person name="Lucas S."/>
            <person name="Tice H."/>
            <person name="Cheng J.F."/>
            <person name="Han C."/>
            <person name="Detter J.C."/>
            <person name="Bruce D."/>
            <person name="Goodwin L."/>
            <person name="Chain P."/>
            <person name="Pitluck S."/>
            <person name="Goker M."/>
            <person name="Ovchinikova G."/>
            <person name="Pati A."/>
            <person name="Ivanova N."/>
            <person name="Mavromatis K."/>
            <person name="Chen A."/>
            <person name="Palaniappan K."/>
            <person name="Land M."/>
            <person name="Hauser L."/>
            <person name="Chang Y.J."/>
            <person name="Jeffries C.D."/>
            <person name="Bristow J."/>
            <person name="Eisen J.A."/>
            <person name="Markowitz V."/>
            <person name="Hugenholtz P."/>
            <person name="Kyrpides N.C."/>
            <person name="Klenk H.P."/>
        </authorList>
    </citation>
    <scope>NUCLEOTIDE SEQUENCE [LARGE SCALE GENOMIC DNA]</scope>
    <source>
        <strain evidence="5">DSM 44728 / CIP 108903 / NRRL B-16338 / NBRC 102104 / LLR-40K-21</strain>
    </source>
</reference>
<feature type="domain" description="Peptidase M15A C-terminal" evidence="3">
    <location>
        <begin position="124"/>
        <end position="238"/>
    </location>
</feature>
<evidence type="ECO:0000259" key="2">
    <source>
        <dbReference type="Pfam" id="PF01471"/>
    </source>
</evidence>
<keyword evidence="4" id="KW-0645">Protease</keyword>
<dbReference type="Pfam" id="PF08291">
    <property type="entry name" value="Peptidase_M15_3"/>
    <property type="match status" value="1"/>
</dbReference>
<name>D3Q7X2_STANL</name>
<dbReference type="RefSeq" id="WP_013016048.1">
    <property type="nucleotide sequence ID" value="NC_013947.1"/>
</dbReference>
<dbReference type="STRING" id="446470.Snas_0765"/>
<dbReference type="HOGENOM" id="CLU_1119635_0_0_11"/>
<feature type="signal peptide" evidence="1">
    <location>
        <begin position="1"/>
        <end position="33"/>
    </location>
</feature>
<dbReference type="KEGG" id="sna:Snas_0765"/>
<dbReference type="SUPFAM" id="SSF55166">
    <property type="entry name" value="Hedgehog/DD-peptidase"/>
    <property type="match status" value="1"/>
</dbReference>
<evidence type="ECO:0000259" key="3">
    <source>
        <dbReference type="Pfam" id="PF08291"/>
    </source>
</evidence>
<evidence type="ECO:0000256" key="1">
    <source>
        <dbReference type="SAM" id="SignalP"/>
    </source>
</evidence>
<gene>
    <name evidence="4" type="ordered locus">Snas_0765</name>
</gene>
<feature type="chain" id="PRO_5003048932" evidence="1">
    <location>
        <begin position="34"/>
        <end position="263"/>
    </location>
</feature>
<dbReference type="InterPro" id="IPR009045">
    <property type="entry name" value="Zn_M74/Hedgehog-like"/>
</dbReference>
<proteinExistence type="predicted"/>
<dbReference type="eggNOG" id="COG3409">
    <property type="taxonomic scope" value="Bacteria"/>
</dbReference>
<protein>
    <submittedName>
        <fullName evidence="4">Zinc D-Ala-D-Ala carboxypeptidase</fullName>
        <ecNumber evidence="4">3.4.17.14</ecNumber>
    </submittedName>
</protein>
<dbReference type="AlphaFoldDB" id="D3Q7X2"/>
<feature type="domain" description="Peptidoglycan binding-like" evidence="2">
    <location>
        <begin position="54"/>
        <end position="111"/>
    </location>
</feature>
<dbReference type="EMBL" id="CP001778">
    <property type="protein sequence ID" value="ADD40477.1"/>
    <property type="molecule type" value="Genomic_DNA"/>
</dbReference>
<organism evidence="4 5">
    <name type="scientific">Stackebrandtia nassauensis (strain DSM 44728 / CIP 108903 / NRRL B-16338 / NBRC 102104 / LLR-40K-21)</name>
    <dbReference type="NCBI Taxonomy" id="446470"/>
    <lineage>
        <taxon>Bacteria</taxon>
        <taxon>Bacillati</taxon>
        <taxon>Actinomycetota</taxon>
        <taxon>Actinomycetes</taxon>
        <taxon>Glycomycetales</taxon>
        <taxon>Glycomycetaceae</taxon>
        <taxon>Stackebrandtia</taxon>
    </lineage>
</organism>
<dbReference type="InterPro" id="IPR013230">
    <property type="entry name" value="Peptidase_M15A_C"/>
</dbReference>
<dbReference type="Pfam" id="PF01471">
    <property type="entry name" value="PG_binding_1"/>
    <property type="match status" value="1"/>
</dbReference>
<evidence type="ECO:0000313" key="4">
    <source>
        <dbReference type="EMBL" id="ADD40477.1"/>
    </source>
</evidence>
<dbReference type="eggNOG" id="COG3108">
    <property type="taxonomic scope" value="Bacteria"/>
</dbReference>
<dbReference type="InterPro" id="IPR036366">
    <property type="entry name" value="PGBDSf"/>
</dbReference>
<dbReference type="InterPro" id="IPR002477">
    <property type="entry name" value="Peptidoglycan-bd-like"/>
</dbReference>
<dbReference type="GO" id="GO:0009046">
    <property type="term" value="F:zinc D-Ala-D-Ala carboxypeptidase activity"/>
    <property type="evidence" value="ECO:0007669"/>
    <property type="project" value="UniProtKB-EC"/>
</dbReference>
<keyword evidence="4" id="KW-0378">Hydrolase</keyword>
<accession>D3Q7X2</accession>
<keyword evidence="1" id="KW-0732">Signal</keyword>
<evidence type="ECO:0000313" key="5">
    <source>
        <dbReference type="Proteomes" id="UP000000844"/>
    </source>
</evidence>
<keyword evidence="5" id="KW-1185">Reference proteome</keyword>
<dbReference type="Gene3D" id="3.30.1380.10">
    <property type="match status" value="1"/>
</dbReference>
<dbReference type="MEROPS" id="M15.001"/>
<dbReference type="Proteomes" id="UP000000844">
    <property type="component" value="Chromosome"/>
</dbReference>
<keyword evidence="4" id="KW-0121">Carboxypeptidase</keyword>
<dbReference type="OrthoDB" id="9810670at2"/>
<sequence>MSRLRAIARPRFRLLLVAVVALASMLTAGVVWAESSAQGDGCYTWNRDLASGATGDDVKQLQIRVFGYPEYGKQLAVDGQFGPATTAAVKRFQQAYGLSQTGKGDAATYAKFYELQDDDCTPIHFTYAELNDCNSDWSGGKVSAAEAKANALRVMWSLEAMRHALGDKPITVTSGFRSVQCNNNAGGASDSQHLYGRSADLGAGPHSLCTLAKEARSHGFMGIFGPGYDGHDDHTHADIRSTQAWSAPDCGVRKMAPGAVKHP</sequence>